<comment type="subcellular location">
    <subcellularLocation>
        <location evidence="1">Nucleus</location>
        <location evidence="1">Nucleolus</location>
    </subcellularLocation>
</comment>
<dbReference type="SUPFAM" id="SSF50978">
    <property type="entry name" value="WD40 repeat-like"/>
    <property type="match status" value="1"/>
</dbReference>
<sequence>MPINRDPSTPPPVIGKIGPYTVFMTPPATPKPPESPSAVSQKPIVQPPVLPPPQQFKSVASSEQDGSVLGFFKNAVTKVQNGTEREKSEDKAHSSVDDHLVRWFGLNQSKYQWALDEYYEGKGSEMKSVEAKEMPGKITALEGHTAAVTTLIVVPASNAAQKIFCYCWTASLDGTVRHWDFSGPELLKTVDARVPIYSMLSNKLFSGDGTVLAVAAENVITLWNPDKNILLSVLGATLAPITKLCFAEKSEFLVAASHLTKPELSVWNTSKQSLSCSYGLRIEAVTSAVDSSAFAVLALIPET</sequence>
<evidence type="ECO:0000256" key="7">
    <source>
        <dbReference type="SAM" id="MobiDB-lite"/>
    </source>
</evidence>
<dbReference type="InterPro" id="IPR036322">
    <property type="entry name" value="WD40_repeat_dom_sf"/>
</dbReference>
<evidence type="ECO:0000256" key="4">
    <source>
        <dbReference type="ARBA" id="ARBA00022574"/>
    </source>
</evidence>
<dbReference type="HOGENOM" id="CLU_919359_0_0_1"/>
<dbReference type="Pfam" id="PF00400">
    <property type="entry name" value="WD40"/>
    <property type="match status" value="1"/>
</dbReference>
<dbReference type="InterPro" id="IPR001680">
    <property type="entry name" value="WD40_rpt"/>
</dbReference>
<dbReference type="Gene3D" id="2.130.10.10">
    <property type="entry name" value="YVTN repeat-like/Quinoprotein amine dehydrogenase"/>
    <property type="match status" value="1"/>
</dbReference>
<evidence type="ECO:0000313" key="10">
    <source>
        <dbReference type="Proteomes" id="UP000032141"/>
    </source>
</evidence>
<dbReference type="PANTHER" id="PTHR45176">
    <property type="entry name" value="TRANSDUCIN FAMILY PROTEIN / WD-40 REPEAT FAMILY PROTEIN-RELATED"/>
    <property type="match status" value="1"/>
</dbReference>
<evidence type="ECO:0000259" key="8">
    <source>
        <dbReference type="Pfam" id="PF23769"/>
    </source>
</evidence>
<dbReference type="InterPro" id="IPR015943">
    <property type="entry name" value="WD40/YVTN_repeat-like_dom_sf"/>
</dbReference>
<evidence type="ECO:0000256" key="2">
    <source>
        <dbReference type="ARBA" id="ARBA00022517"/>
    </source>
</evidence>
<evidence type="ECO:0000256" key="6">
    <source>
        <dbReference type="ARBA" id="ARBA00023242"/>
    </source>
</evidence>
<keyword evidence="3" id="KW-0698">rRNA processing</keyword>
<keyword evidence="4" id="KW-0853">WD repeat</keyword>
<feature type="region of interest" description="Disordered" evidence="7">
    <location>
        <begin position="1"/>
        <end position="62"/>
    </location>
</feature>
<keyword evidence="2" id="KW-0690">Ribosome biogenesis</keyword>
<feature type="domain" description="WD repeat-containing protein 75 second beta-propeller" evidence="8">
    <location>
        <begin position="202"/>
        <end position="299"/>
    </location>
</feature>
<accession>A0A0D3E3E6</accession>
<dbReference type="EnsemblPlants" id="Bo9g027420.1">
    <property type="protein sequence ID" value="Bo9g027420.1"/>
    <property type="gene ID" value="Bo9g027420"/>
</dbReference>
<evidence type="ECO:0000256" key="1">
    <source>
        <dbReference type="ARBA" id="ARBA00004604"/>
    </source>
</evidence>
<proteinExistence type="predicted"/>
<dbReference type="PANTHER" id="PTHR45176:SF1">
    <property type="entry name" value="TRANSDUCIN FAMILY PROTEIN _ WD-40 REPEAT FAMILY PROTEIN-RELATED"/>
    <property type="match status" value="1"/>
</dbReference>
<dbReference type="Pfam" id="PF23769">
    <property type="entry name" value="Beta-prop_WDR75_2nd"/>
    <property type="match status" value="1"/>
</dbReference>
<dbReference type="STRING" id="109376.A0A0D3E3E6"/>
<dbReference type="InterPro" id="IPR057644">
    <property type="entry name" value="Beta-prop_WDR75_2nd"/>
</dbReference>
<feature type="compositionally biased region" description="Pro residues" evidence="7">
    <location>
        <begin position="45"/>
        <end position="54"/>
    </location>
</feature>
<dbReference type="AlphaFoldDB" id="A0A0D3E3E6"/>
<reference evidence="9 10" key="1">
    <citation type="journal article" date="2014" name="Genome Biol.">
        <title>Transcriptome and methylome profiling reveals relics of genome dominance in the mesopolyploid Brassica oleracea.</title>
        <authorList>
            <person name="Parkin I.A."/>
            <person name="Koh C."/>
            <person name="Tang H."/>
            <person name="Robinson S.J."/>
            <person name="Kagale S."/>
            <person name="Clarke W.E."/>
            <person name="Town C.D."/>
            <person name="Nixon J."/>
            <person name="Krishnakumar V."/>
            <person name="Bidwell S.L."/>
            <person name="Denoeud F."/>
            <person name="Belcram H."/>
            <person name="Links M.G."/>
            <person name="Just J."/>
            <person name="Clarke C."/>
            <person name="Bender T."/>
            <person name="Huebert T."/>
            <person name="Mason A.S."/>
            <person name="Pires J.C."/>
            <person name="Barker G."/>
            <person name="Moore J."/>
            <person name="Walley P.G."/>
            <person name="Manoli S."/>
            <person name="Batley J."/>
            <person name="Edwards D."/>
            <person name="Nelson M.N."/>
            <person name="Wang X."/>
            <person name="Paterson A.H."/>
            <person name="King G."/>
            <person name="Bancroft I."/>
            <person name="Chalhoub B."/>
            <person name="Sharpe A.G."/>
        </authorList>
    </citation>
    <scope>NUCLEOTIDE SEQUENCE</scope>
    <source>
        <strain evidence="9 10">cv. TO1000</strain>
    </source>
</reference>
<reference evidence="9" key="2">
    <citation type="submission" date="2015-03" db="UniProtKB">
        <authorList>
            <consortium name="EnsemblPlants"/>
        </authorList>
    </citation>
    <scope>IDENTIFICATION</scope>
</reference>
<dbReference type="SMART" id="SM00320">
    <property type="entry name" value="WD40"/>
    <property type="match status" value="2"/>
</dbReference>
<dbReference type="eggNOG" id="KOG1963">
    <property type="taxonomic scope" value="Eukaryota"/>
</dbReference>
<name>A0A0D3E3E6_BRAOL</name>
<evidence type="ECO:0000256" key="5">
    <source>
        <dbReference type="ARBA" id="ARBA00022737"/>
    </source>
</evidence>
<evidence type="ECO:0000313" key="9">
    <source>
        <dbReference type="EnsemblPlants" id="Bo9g027420.1"/>
    </source>
</evidence>
<dbReference type="Proteomes" id="UP000032141">
    <property type="component" value="Chromosome C9"/>
</dbReference>
<keyword evidence="10" id="KW-1185">Reference proteome</keyword>
<dbReference type="Gramene" id="Bo9g027420.1">
    <property type="protein sequence ID" value="Bo9g027420.1"/>
    <property type="gene ID" value="Bo9g027420"/>
</dbReference>
<keyword evidence="6" id="KW-0539">Nucleus</keyword>
<protein>
    <recommendedName>
        <fullName evidence="8">WD repeat-containing protein 75 second beta-propeller domain-containing protein</fullName>
    </recommendedName>
</protein>
<evidence type="ECO:0000256" key="3">
    <source>
        <dbReference type="ARBA" id="ARBA00022552"/>
    </source>
</evidence>
<organism evidence="9 10">
    <name type="scientific">Brassica oleracea var. oleracea</name>
    <dbReference type="NCBI Taxonomy" id="109376"/>
    <lineage>
        <taxon>Eukaryota</taxon>
        <taxon>Viridiplantae</taxon>
        <taxon>Streptophyta</taxon>
        <taxon>Embryophyta</taxon>
        <taxon>Tracheophyta</taxon>
        <taxon>Spermatophyta</taxon>
        <taxon>Magnoliopsida</taxon>
        <taxon>eudicotyledons</taxon>
        <taxon>Gunneridae</taxon>
        <taxon>Pentapetalae</taxon>
        <taxon>rosids</taxon>
        <taxon>malvids</taxon>
        <taxon>Brassicales</taxon>
        <taxon>Brassicaceae</taxon>
        <taxon>Brassiceae</taxon>
        <taxon>Brassica</taxon>
    </lineage>
</organism>
<keyword evidence="5" id="KW-0677">Repeat</keyword>